<protein>
    <submittedName>
        <fullName evidence="1">Uncharacterized protein</fullName>
    </submittedName>
</protein>
<gene>
    <name evidence="1" type="ORF">Enr10x_58450</name>
</gene>
<dbReference type="RefSeq" id="WP_145452425.1">
    <property type="nucleotide sequence ID" value="NZ_CP037421.1"/>
</dbReference>
<dbReference type="AlphaFoldDB" id="A0A517QFR1"/>
<name>A0A517QFR1_9PLAN</name>
<evidence type="ECO:0000313" key="1">
    <source>
        <dbReference type="EMBL" id="QDT30479.1"/>
    </source>
</evidence>
<organism evidence="1 2">
    <name type="scientific">Gimesia panareensis</name>
    <dbReference type="NCBI Taxonomy" id="2527978"/>
    <lineage>
        <taxon>Bacteria</taxon>
        <taxon>Pseudomonadati</taxon>
        <taxon>Planctomycetota</taxon>
        <taxon>Planctomycetia</taxon>
        <taxon>Planctomycetales</taxon>
        <taxon>Planctomycetaceae</taxon>
        <taxon>Gimesia</taxon>
    </lineage>
</organism>
<sequence length="150" mass="16899">MTAILENILTTIQAEIQNLNLTEIANEHVHIQKLPSTRNFTSADFPAILISPGNLKHNPAEGTNLRDQIEYQIGIYIVDADNQNQTINRGKYLSWYETILKQFRTPRLSGVGTIVNSYVAPGLVVDPAWFEAGEFHAGVSLWFISWETRS</sequence>
<proteinExistence type="predicted"/>
<evidence type="ECO:0000313" key="2">
    <source>
        <dbReference type="Proteomes" id="UP000315647"/>
    </source>
</evidence>
<accession>A0A517QFR1</accession>
<dbReference type="EMBL" id="CP037421">
    <property type="protein sequence ID" value="QDT30479.1"/>
    <property type="molecule type" value="Genomic_DNA"/>
</dbReference>
<dbReference type="Proteomes" id="UP000315647">
    <property type="component" value="Chromosome"/>
</dbReference>
<reference evidence="1 2" key="1">
    <citation type="submission" date="2019-03" db="EMBL/GenBank/DDBJ databases">
        <title>Deep-cultivation of Planctomycetes and their phenomic and genomic characterization uncovers novel biology.</title>
        <authorList>
            <person name="Wiegand S."/>
            <person name="Jogler M."/>
            <person name="Boedeker C."/>
            <person name="Pinto D."/>
            <person name="Vollmers J."/>
            <person name="Rivas-Marin E."/>
            <person name="Kohn T."/>
            <person name="Peeters S.H."/>
            <person name="Heuer A."/>
            <person name="Rast P."/>
            <person name="Oberbeckmann S."/>
            <person name="Bunk B."/>
            <person name="Jeske O."/>
            <person name="Meyerdierks A."/>
            <person name="Storesund J.E."/>
            <person name="Kallscheuer N."/>
            <person name="Luecker S."/>
            <person name="Lage O.M."/>
            <person name="Pohl T."/>
            <person name="Merkel B.J."/>
            <person name="Hornburger P."/>
            <person name="Mueller R.-W."/>
            <person name="Bruemmer F."/>
            <person name="Labrenz M."/>
            <person name="Spormann A.M."/>
            <person name="Op den Camp H."/>
            <person name="Overmann J."/>
            <person name="Amann R."/>
            <person name="Jetten M.S.M."/>
            <person name="Mascher T."/>
            <person name="Medema M.H."/>
            <person name="Devos D.P."/>
            <person name="Kaster A.-K."/>
            <person name="Ovreas L."/>
            <person name="Rohde M."/>
            <person name="Galperin M.Y."/>
            <person name="Jogler C."/>
        </authorList>
    </citation>
    <scope>NUCLEOTIDE SEQUENCE [LARGE SCALE GENOMIC DNA]</scope>
    <source>
        <strain evidence="1 2">Enr10</strain>
    </source>
</reference>
<keyword evidence="2" id="KW-1185">Reference proteome</keyword>